<evidence type="ECO:0000313" key="1">
    <source>
        <dbReference type="EMBL" id="QIE58029.1"/>
    </source>
</evidence>
<organism evidence="1 2">
    <name type="scientific">Rasiella rasia</name>
    <dbReference type="NCBI Taxonomy" id="2744027"/>
    <lineage>
        <taxon>Bacteria</taxon>
        <taxon>Pseudomonadati</taxon>
        <taxon>Bacteroidota</taxon>
        <taxon>Flavobacteriia</taxon>
        <taxon>Flavobacteriales</taxon>
        <taxon>Flavobacteriaceae</taxon>
        <taxon>Rasiella</taxon>
    </lineage>
</organism>
<reference evidence="1 2" key="1">
    <citation type="submission" date="2020-02" db="EMBL/GenBank/DDBJ databases">
        <title>Complete genome sequence of Flavobacteriaceae bacterium.</title>
        <authorList>
            <person name="Kim S.-J."/>
            <person name="Kim Y.-S."/>
            <person name="Kim K.-H."/>
        </authorList>
    </citation>
    <scope>NUCLEOTIDE SEQUENCE [LARGE SCALE GENOMIC DNA]</scope>
    <source>
        <strain evidence="1 2">RR4-40</strain>
    </source>
</reference>
<dbReference type="AlphaFoldDB" id="A0A6G6GHK2"/>
<dbReference type="Pfam" id="PF13489">
    <property type="entry name" value="Methyltransf_23"/>
    <property type="match status" value="1"/>
</dbReference>
<keyword evidence="1" id="KW-0489">Methyltransferase</keyword>
<dbReference type="KEGG" id="mgel:G5B37_00130"/>
<evidence type="ECO:0000313" key="2">
    <source>
        <dbReference type="Proteomes" id="UP000505306"/>
    </source>
</evidence>
<gene>
    <name evidence="1" type="ORF">G5B37_00130</name>
</gene>
<name>A0A6G6GHK2_9FLAO</name>
<dbReference type="EMBL" id="CP049057">
    <property type="protein sequence ID" value="QIE58029.1"/>
    <property type="molecule type" value="Genomic_DNA"/>
</dbReference>
<dbReference type="GO" id="GO:0008168">
    <property type="term" value="F:methyltransferase activity"/>
    <property type="evidence" value="ECO:0007669"/>
    <property type="project" value="UniProtKB-KW"/>
</dbReference>
<dbReference type="GO" id="GO:0032259">
    <property type="term" value="P:methylation"/>
    <property type="evidence" value="ECO:0007669"/>
    <property type="project" value="UniProtKB-KW"/>
</dbReference>
<dbReference type="SUPFAM" id="SSF53335">
    <property type="entry name" value="S-adenosyl-L-methionine-dependent methyltransferases"/>
    <property type="match status" value="1"/>
</dbReference>
<dbReference type="PANTHER" id="PTHR43861">
    <property type="entry name" value="TRANS-ACONITATE 2-METHYLTRANSFERASE-RELATED"/>
    <property type="match status" value="1"/>
</dbReference>
<dbReference type="Gene3D" id="3.40.50.150">
    <property type="entry name" value="Vaccinia Virus protein VP39"/>
    <property type="match status" value="1"/>
</dbReference>
<dbReference type="InterPro" id="IPR029063">
    <property type="entry name" value="SAM-dependent_MTases_sf"/>
</dbReference>
<sequence length="317" mass="36700">MHCRICGNSKDNTSYQAREMMFGLRETFNYFECSQCKCLQIAEFPEDMSAYYPENYYSFGAYSGDKFLGFKGSIKKKQYQWSALGGATYRNTLGKLIGKKEYAIFKELKVTKDTRILDVGCGNGRNFLYPLAEVGLKNLLGCDPFLANDLKYPNGLEIKKAEIFDIAGTWDIITYHHSFEHLPNPKQHFKKIVELLAPNGVCIIRIPTTSSYAWKHYRENWVQLDAPRHFFLYSEESMEILAQEAALDLYKIEDDATHFQFTGSEKYMKDIPLSAPKQRGFKKSLQRKLTNFKLNRKAKRLNKKGAGDQSAFYFRKK</sequence>
<proteinExistence type="predicted"/>
<dbReference type="Proteomes" id="UP000505306">
    <property type="component" value="Chromosome"/>
</dbReference>
<keyword evidence="1" id="KW-0808">Transferase</keyword>
<dbReference type="RefSeq" id="WP_164678028.1">
    <property type="nucleotide sequence ID" value="NZ_CP049057.1"/>
</dbReference>
<dbReference type="CDD" id="cd02440">
    <property type="entry name" value="AdoMet_MTases"/>
    <property type="match status" value="1"/>
</dbReference>
<accession>A0A6G6GHK2</accession>
<keyword evidence="2" id="KW-1185">Reference proteome</keyword>
<protein>
    <submittedName>
        <fullName evidence="1">Class I SAM-dependent methyltransferase</fullName>
    </submittedName>
</protein>